<sequence>MMDIDIIHDSKKKVDSVTKSHDLIFKTLAEQLCHNSKAPVIDDFTIVKPISRGAYGKVFLGYKTVNPKQLFAIKVMKKDEMINKNMVSQVVSERNALALIRSPFCVQLFYSLQTLTSVYLVMEYMVGGDLKCLLSRFGFFDEGMATFYAAEIILALEYLHRHSIVHRDLKPDNMLLSASGHLKLTDFGLSRISIHRDLEIEDLVSGTPHQGTTRTPGQLLSLTSHLSFGSNGGTPVNPNSEKNVSLNSTRMSGVSPFHSAEHSFTGVKDEGSFKIESSLSYHTCEGCSSTSCICISTNGENLYTPSPLSRTRSFKRPGSMRDRKRKRPALADCVFSSPVSISQTSTGLSQSINYLEISQNLLKRNKNDNPASLLMRTPLKSVLKNRCLSDEEPKPSVKFSTPVSFSARRYSDTSFVKSTRFNLPDLSKNTALSMEDIAVSPIATPHPGTNSTSSNQTPFRTPKSVKRGRQVSDQRILGTPDYLAPELLLRKGYGPSVDWWALGVCMYEFMTGVLPFNDETPQLVFANILNRVLEWPEGDEALSDSAFDTINALLTLDPDLRPSGQNVKGLTLFENTDWENLTGEMPPFVPQPNSSLDTSYFQEKTMPHYRHVSNFDL</sequence>
<dbReference type="EC" id="2.7.11.1" evidence="2"/>
<dbReference type="PANTHER" id="PTHR24356:SF1">
    <property type="entry name" value="SERINE_THREONINE-PROTEIN KINASE GREATWALL"/>
    <property type="match status" value="1"/>
</dbReference>
<accession>A0A1B6C2G5</accession>
<dbReference type="Gene3D" id="1.10.510.10">
    <property type="entry name" value="Transferase(Phosphotransferase) domain 1"/>
    <property type="match status" value="2"/>
</dbReference>
<dbReference type="GO" id="GO:0005524">
    <property type="term" value="F:ATP binding"/>
    <property type="evidence" value="ECO:0007669"/>
    <property type="project" value="UniProtKB-KW"/>
</dbReference>
<dbReference type="Pfam" id="PF00069">
    <property type="entry name" value="Pkinase"/>
    <property type="match status" value="2"/>
</dbReference>
<dbReference type="EMBL" id="GEDC01029592">
    <property type="protein sequence ID" value="JAS07706.1"/>
    <property type="molecule type" value="Transcribed_RNA"/>
</dbReference>
<reference evidence="15" key="1">
    <citation type="submission" date="2015-12" db="EMBL/GenBank/DDBJ databases">
        <title>De novo transcriptome assembly of four potential Pierce s Disease insect vectors from Arizona vineyards.</title>
        <authorList>
            <person name="Tassone E.E."/>
        </authorList>
    </citation>
    <scope>NUCLEOTIDE SEQUENCE</scope>
</reference>
<dbReference type="InterPro" id="IPR000961">
    <property type="entry name" value="AGC-kinase_C"/>
</dbReference>
<keyword evidence="8" id="KW-0067">ATP-binding</keyword>
<dbReference type="SMART" id="SM00220">
    <property type="entry name" value="S_TKc"/>
    <property type="match status" value="1"/>
</dbReference>
<dbReference type="AlphaFoldDB" id="A0A1B6C2G5"/>
<dbReference type="SUPFAM" id="SSF56112">
    <property type="entry name" value="Protein kinase-like (PK-like)"/>
    <property type="match status" value="1"/>
</dbReference>
<keyword evidence="4" id="KW-0723">Serine/threonine-protein kinase</keyword>
<keyword evidence="7" id="KW-0418">Kinase</keyword>
<name>A0A1B6C2G5_9HEMI</name>
<evidence type="ECO:0000256" key="7">
    <source>
        <dbReference type="ARBA" id="ARBA00022777"/>
    </source>
</evidence>
<comment type="similarity">
    <text evidence="1">Belongs to the protein kinase superfamily. AGC Ser/Thr protein kinase family.</text>
</comment>
<feature type="region of interest" description="Disordered" evidence="12">
    <location>
        <begin position="441"/>
        <end position="471"/>
    </location>
</feature>
<feature type="domain" description="Protein kinase" evidence="13">
    <location>
        <begin position="44"/>
        <end position="573"/>
    </location>
</feature>
<evidence type="ECO:0000256" key="8">
    <source>
        <dbReference type="ARBA" id="ARBA00022840"/>
    </source>
</evidence>
<proteinExistence type="inferred from homology"/>
<organism evidence="15">
    <name type="scientific">Clastoptera arizonana</name>
    <name type="common">Arizona spittle bug</name>
    <dbReference type="NCBI Taxonomy" id="38151"/>
    <lineage>
        <taxon>Eukaryota</taxon>
        <taxon>Metazoa</taxon>
        <taxon>Ecdysozoa</taxon>
        <taxon>Arthropoda</taxon>
        <taxon>Hexapoda</taxon>
        <taxon>Insecta</taxon>
        <taxon>Pterygota</taxon>
        <taxon>Neoptera</taxon>
        <taxon>Paraneoptera</taxon>
        <taxon>Hemiptera</taxon>
        <taxon>Auchenorrhyncha</taxon>
        <taxon>Cercopoidea</taxon>
        <taxon>Clastopteridae</taxon>
        <taxon>Clastoptera</taxon>
    </lineage>
</organism>
<evidence type="ECO:0000256" key="5">
    <source>
        <dbReference type="ARBA" id="ARBA00022679"/>
    </source>
</evidence>
<comment type="catalytic activity">
    <reaction evidence="11">
        <text>L-seryl-[protein] + ATP = O-phospho-L-seryl-[protein] + ADP + H(+)</text>
        <dbReference type="Rhea" id="RHEA:17989"/>
        <dbReference type="Rhea" id="RHEA-COMP:9863"/>
        <dbReference type="Rhea" id="RHEA-COMP:11604"/>
        <dbReference type="ChEBI" id="CHEBI:15378"/>
        <dbReference type="ChEBI" id="CHEBI:29999"/>
        <dbReference type="ChEBI" id="CHEBI:30616"/>
        <dbReference type="ChEBI" id="CHEBI:83421"/>
        <dbReference type="ChEBI" id="CHEBI:456216"/>
        <dbReference type="EC" id="2.7.11.1"/>
    </reaction>
</comment>
<dbReference type="FunFam" id="1.10.510.10:FF:000604">
    <property type="entry name" value="AGC protein kinase"/>
    <property type="match status" value="1"/>
</dbReference>
<dbReference type="FunFam" id="3.30.200.20:FF:000550">
    <property type="entry name" value="Serine/threonine-protein kinase greatwall"/>
    <property type="match status" value="1"/>
</dbReference>
<comment type="catalytic activity">
    <reaction evidence="10">
        <text>L-threonyl-[protein] + ATP = O-phospho-L-threonyl-[protein] + ADP + H(+)</text>
        <dbReference type="Rhea" id="RHEA:46608"/>
        <dbReference type="Rhea" id="RHEA-COMP:11060"/>
        <dbReference type="Rhea" id="RHEA-COMP:11605"/>
        <dbReference type="ChEBI" id="CHEBI:15378"/>
        <dbReference type="ChEBI" id="CHEBI:30013"/>
        <dbReference type="ChEBI" id="CHEBI:30616"/>
        <dbReference type="ChEBI" id="CHEBI:61977"/>
        <dbReference type="ChEBI" id="CHEBI:456216"/>
        <dbReference type="EC" id="2.7.11.1"/>
    </reaction>
</comment>
<feature type="region of interest" description="Disordered" evidence="12">
    <location>
        <begin position="229"/>
        <end position="248"/>
    </location>
</feature>
<gene>
    <name evidence="15" type="ORF">g.13289</name>
</gene>
<dbReference type="PROSITE" id="PS00108">
    <property type="entry name" value="PROTEIN_KINASE_ST"/>
    <property type="match status" value="1"/>
</dbReference>
<keyword evidence="6" id="KW-0547">Nucleotide-binding</keyword>
<keyword evidence="5" id="KW-0808">Transferase</keyword>
<evidence type="ECO:0000256" key="4">
    <source>
        <dbReference type="ARBA" id="ARBA00022527"/>
    </source>
</evidence>
<dbReference type="GO" id="GO:0005634">
    <property type="term" value="C:nucleus"/>
    <property type="evidence" value="ECO:0007669"/>
    <property type="project" value="TreeGrafter"/>
</dbReference>
<dbReference type="PROSITE" id="PS51285">
    <property type="entry name" value="AGC_KINASE_CTER"/>
    <property type="match status" value="1"/>
</dbReference>
<evidence type="ECO:0000256" key="3">
    <source>
        <dbReference type="ARBA" id="ARBA00022148"/>
    </source>
</evidence>
<dbReference type="GO" id="GO:0035556">
    <property type="term" value="P:intracellular signal transduction"/>
    <property type="evidence" value="ECO:0007669"/>
    <property type="project" value="TreeGrafter"/>
</dbReference>
<dbReference type="PROSITE" id="PS50011">
    <property type="entry name" value="PROTEIN_KINASE_DOM"/>
    <property type="match status" value="1"/>
</dbReference>
<evidence type="ECO:0000259" key="13">
    <source>
        <dbReference type="PROSITE" id="PS50011"/>
    </source>
</evidence>
<dbReference type="InterPro" id="IPR011009">
    <property type="entry name" value="Kinase-like_dom_sf"/>
</dbReference>
<feature type="region of interest" description="Disordered" evidence="12">
    <location>
        <begin position="307"/>
        <end position="327"/>
    </location>
</feature>
<evidence type="ECO:0000256" key="11">
    <source>
        <dbReference type="ARBA" id="ARBA00048679"/>
    </source>
</evidence>
<dbReference type="InterPro" id="IPR000719">
    <property type="entry name" value="Prot_kinase_dom"/>
</dbReference>
<evidence type="ECO:0000259" key="14">
    <source>
        <dbReference type="PROSITE" id="PS51285"/>
    </source>
</evidence>
<evidence type="ECO:0000256" key="12">
    <source>
        <dbReference type="SAM" id="MobiDB-lite"/>
    </source>
</evidence>
<dbReference type="GO" id="GO:0004674">
    <property type="term" value="F:protein serine/threonine kinase activity"/>
    <property type="evidence" value="ECO:0007669"/>
    <property type="project" value="UniProtKB-KW"/>
</dbReference>
<evidence type="ECO:0000256" key="10">
    <source>
        <dbReference type="ARBA" id="ARBA00047899"/>
    </source>
</evidence>
<dbReference type="InterPro" id="IPR008271">
    <property type="entry name" value="Ser/Thr_kinase_AS"/>
</dbReference>
<dbReference type="Gene3D" id="3.30.200.20">
    <property type="entry name" value="Phosphorylase Kinase, domain 1"/>
    <property type="match status" value="1"/>
</dbReference>
<evidence type="ECO:0000256" key="2">
    <source>
        <dbReference type="ARBA" id="ARBA00012513"/>
    </source>
</evidence>
<evidence type="ECO:0000256" key="1">
    <source>
        <dbReference type="ARBA" id="ARBA00009903"/>
    </source>
</evidence>
<evidence type="ECO:0000313" key="15">
    <source>
        <dbReference type="EMBL" id="JAS07706.1"/>
    </source>
</evidence>
<feature type="compositionally biased region" description="Polar residues" evidence="12">
    <location>
        <begin position="447"/>
        <end position="459"/>
    </location>
</feature>
<dbReference type="InterPro" id="IPR050236">
    <property type="entry name" value="Ser_Thr_kinase_AGC"/>
</dbReference>
<evidence type="ECO:0000256" key="6">
    <source>
        <dbReference type="ARBA" id="ARBA00022741"/>
    </source>
</evidence>
<evidence type="ECO:0000256" key="9">
    <source>
        <dbReference type="ARBA" id="ARBA00033099"/>
    </source>
</evidence>
<protein>
    <recommendedName>
        <fullName evidence="3">Serine/threonine-protein kinase greatwall</fullName>
        <ecNumber evidence="2">2.7.11.1</ecNumber>
    </recommendedName>
    <alternativeName>
        <fullName evidence="9">Microtubule-associated serine/threonine-protein kinase-like</fullName>
    </alternativeName>
</protein>
<feature type="domain" description="AGC-kinase C-terminal" evidence="14">
    <location>
        <begin position="574"/>
        <end position="617"/>
    </location>
</feature>
<dbReference type="PANTHER" id="PTHR24356">
    <property type="entry name" value="SERINE/THREONINE-PROTEIN KINASE"/>
    <property type="match status" value="1"/>
</dbReference>